<dbReference type="PROSITE" id="PS50110">
    <property type="entry name" value="RESPONSE_REGULATORY"/>
    <property type="match status" value="1"/>
</dbReference>
<evidence type="ECO:0000256" key="7">
    <source>
        <dbReference type="ARBA" id="ARBA00023159"/>
    </source>
</evidence>
<dbReference type="GO" id="GO:0005524">
    <property type="term" value="F:ATP binding"/>
    <property type="evidence" value="ECO:0007669"/>
    <property type="project" value="UniProtKB-KW"/>
</dbReference>
<gene>
    <name evidence="12" type="ORF">FNB15_15015</name>
</gene>
<dbReference type="InterPro" id="IPR003593">
    <property type="entry name" value="AAA+_ATPase"/>
</dbReference>
<evidence type="ECO:0000256" key="8">
    <source>
        <dbReference type="ARBA" id="ARBA00023163"/>
    </source>
</evidence>
<dbReference type="SMART" id="SM00382">
    <property type="entry name" value="AAA"/>
    <property type="match status" value="1"/>
</dbReference>
<dbReference type="PROSITE" id="PS00688">
    <property type="entry name" value="SIGMA54_INTERACT_3"/>
    <property type="match status" value="1"/>
</dbReference>
<evidence type="ECO:0000256" key="6">
    <source>
        <dbReference type="ARBA" id="ARBA00023125"/>
    </source>
</evidence>
<dbReference type="Pfam" id="PF25601">
    <property type="entry name" value="AAA_lid_14"/>
    <property type="match status" value="1"/>
</dbReference>
<organism evidence="12 13">
    <name type="scientific">Ferrovibrio terrae</name>
    <dbReference type="NCBI Taxonomy" id="2594003"/>
    <lineage>
        <taxon>Bacteria</taxon>
        <taxon>Pseudomonadati</taxon>
        <taxon>Pseudomonadota</taxon>
        <taxon>Alphaproteobacteria</taxon>
        <taxon>Rhodospirillales</taxon>
        <taxon>Rhodospirillaceae</taxon>
        <taxon>Ferrovibrio</taxon>
    </lineage>
</organism>
<evidence type="ECO:0000256" key="1">
    <source>
        <dbReference type="ARBA" id="ARBA00022553"/>
    </source>
</evidence>
<dbReference type="SUPFAM" id="SSF46689">
    <property type="entry name" value="Homeodomain-like"/>
    <property type="match status" value="1"/>
</dbReference>
<dbReference type="AlphaFoldDB" id="A0A516H4F0"/>
<evidence type="ECO:0000256" key="5">
    <source>
        <dbReference type="ARBA" id="ARBA00023015"/>
    </source>
</evidence>
<dbReference type="InterPro" id="IPR027417">
    <property type="entry name" value="P-loop_NTPase"/>
</dbReference>
<dbReference type="InterPro" id="IPR058031">
    <property type="entry name" value="AAA_lid_NorR"/>
</dbReference>
<dbReference type="InterPro" id="IPR011006">
    <property type="entry name" value="CheY-like_superfamily"/>
</dbReference>
<dbReference type="CDD" id="cd00009">
    <property type="entry name" value="AAA"/>
    <property type="match status" value="1"/>
</dbReference>
<dbReference type="Gene3D" id="3.40.50.2300">
    <property type="match status" value="1"/>
</dbReference>
<dbReference type="CDD" id="cd17550">
    <property type="entry name" value="REC_NtrX-like"/>
    <property type="match status" value="1"/>
</dbReference>
<evidence type="ECO:0000256" key="9">
    <source>
        <dbReference type="PROSITE-ProRule" id="PRU00169"/>
    </source>
</evidence>
<dbReference type="RefSeq" id="WP_144069491.1">
    <property type="nucleotide sequence ID" value="NZ_CP041636.1"/>
</dbReference>
<dbReference type="InterPro" id="IPR009057">
    <property type="entry name" value="Homeodomain-like_sf"/>
</dbReference>
<evidence type="ECO:0000256" key="4">
    <source>
        <dbReference type="ARBA" id="ARBA00023012"/>
    </source>
</evidence>
<evidence type="ECO:0000259" key="10">
    <source>
        <dbReference type="PROSITE" id="PS50045"/>
    </source>
</evidence>
<dbReference type="OrthoDB" id="9770562at2"/>
<keyword evidence="1 9" id="KW-0597">Phosphoprotein</keyword>
<dbReference type="Pfam" id="PF00072">
    <property type="entry name" value="Response_reg"/>
    <property type="match status" value="1"/>
</dbReference>
<dbReference type="Proteomes" id="UP000317496">
    <property type="component" value="Chromosome"/>
</dbReference>
<dbReference type="PANTHER" id="PTHR32071">
    <property type="entry name" value="TRANSCRIPTIONAL REGULATORY PROTEIN"/>
    <property type="match status" value="1"/>
</dbReference>
<dbReference type="InterPro" id="IPR002078">
    <property type="entry name" value="Sigma_54_int"/>
</dbReference>
<evidence type="ECO:0000256" key="3">
    <source>
        <dbReference type="ARBA" id="ARBA00022840"/>
    </source>
</evidence>
<dbReference type="Gene3D" id="1.10.8.60">
    <property type="match status" value="1"/>
</dbReference>
<dbReference type="Pfam" id="PF02954">
    <property type="entry name" value="HTH_8"/>
    <property type="match status" value="1"/>
</dbReference>
<dbReference type="SUPFAM" id="SSF52172">
    <property type="entry name" value="CheY-like"/>
    <property type="match status" value="1"/>
</dbReference>
<dbReference type="PROSITE" id="PS00676">
    <property type="entry name" value="SIGMA54_INTERACT_2"/>
    <property type="match status" value="1"/>
</dbReference>
<dbReference type="InterPro" id="IPR002197">
    <property type="entry name" value="HTH_Fis"/>
</dbReference>
<dbReference type="FunFam" id="1.10.10.60:FF:000165">
    <property type="entry name" value="Two-component system nitrogen regulation response regulator NtrX"/>
    <property type="match status" value="1"/>
</dbReference>
<keyword evidence="8" id="KW-0804">Transcription</keyword>
<reference evidence="12 13" key="1">
    <citation type="submission" date="2019-07" db="EMBL/GenBank/DDBJ databases">
        <title>Genome sequencing for Ferrovibrio sp. K5.</title>
        <authorList>
            <person name="Park S.-J."/>
        </authorList>
    </citation>
    <scope>NUCLEOTIDE SEQUENCE [LARGE SCALE GENOMIC DNA]</scope>
    <source>
        <strain evidence="12 13">K5</strain>
    </source>
</reference>
<dbReference type="GO" id="GO:0043565">
    <property type="term" value="F:sequence-specific DNA binding"/>
    <property type="evidence" value="ECO:0007669"/>
    <property type="project" value="InterPro"/>
</dbReference>
<keyword evidence="3" id="KW-0067">ATP-binding</keyword>
<evidence type="ECO:0000313" key="13">
    <source>
        <dbReference type="Proteomes" id="UP000317496"/>
    </source>
</evidence>
<keyword evidence="7" id="KW-0010">Activator</keyword>
<keyword evidence="13" id="KW-1185">Reference proteome</keyword>
<evidence type="ECO:0000313" key="12">
    <source>
        <dbReference type="EMBL" id="QDO98510.1"/>
    </source>
</evidence>
<dbReference type="PROSITE" id="PS50045">
    <property type="entry name" value="SIGMA54_INTERACT_4"/>
    <property type="match status" value="1"/>
</dbReference>
<proteinExistence type="predicted"/>
<dbReference type="GO" id="GO:0006355">
    <property type="term" value="P:regulation of DNA-templated transcription"/>
    <property type="evidence" value="ECO:0007669"/>
    <property type="project" value="InterPro"/>
</dbReference>
<feature type="modified residue" description="4-aspartylphosphate" evidence="9">
    <location>
        <position position="53"/>
    </location>
</feature>
<accession>A0A516H4F0</accession>
<dbReference type="InterPro" id="IPR001789">
    <property type="entry name" value="Sig_transdc_resp-reg_receiver"/>
</dbReference>
<dbReference type="SUPFAM" id="SSF52540">
    <property type="entry name" value="P-loop containing nucleoside triphosphate hydrolases"/>
    <property type="match status" value="1"/>
</dbReference>
<feature type="domain" description="Response regulatory" evidence="11">
    <location>
        <begin position="4"/>
        <end position="120"/>
    </location>
</feature>
<evidence type="ECO:0000259" key="11">
    <source>
        <dbReference type="PROSITE" id="PS50110"/>
    </source>
</evidence>
<dbReference type="PANTHER" id="PTHR32071:SF17">
    <property type="entry name" value="TRANSCRIPTIONAL REGULATOR (NTRC FAMILY)"/>
    <property type="match status" value="1"/>
</dbReference>
<dbReference type="InterPro" id="IPR025943">
    <property type="entry name" value="Sigma_54_int_dom_ATP-bd_2"/>
</dbReference>
<keyword evidence="5" id="KW-0805">Transcription regulation</keyword>
<dbReference type="EMBL" id="CP041636">
    <property type="protein sequence ID" value="QDO98510.1"/>
    <property type="molecule type" value="Genomic_DNA"/>
</dbReference>
<dbReference type="SMART" id="SM00448">
    <property type="entry name" value="REC"/>
    <property type="match status" value="1"/>
</dbReference>
<keyword evidence="6" id="KW-0238">DNA-binding</keyword>
<sequence length="465" mass="51714">MARDILIVDDEADIRNLISGILQDEGYETRMAGDSDGALREMEARRPNAVILDIWLQGSKMDGLEILDRIMRDHSSVPVIMISGHGNIETAVSAIKRGAYDYIEKPFKSDRLLLLVERALEQARLKRENEDLRQRSGNIAELVGSSPAIVALRQAIERVAPTNSRVLISGPPGSGKELVARLLHQRSRRAGGPYVVLNVAAMTPDRIEHQLFGIEEQVNGQRQHKIGVLEEAHGGTLFIDEVAEMSPEAQAKLLRVLTEQSFERVGGRTRVQVDVRIISGTAHDLTLRVGQNQFRQDLFHRLNVVPLKVPALRDRREDIPMLAKQFILIEAQRQGVSVRDLAEDALLALQSAEWPGNVRELRNAIARLLIMLPADQRGAAIHADMMPSDLGATPPVALRPETTTEVMGLPLREAREMFEREYLLAQITRFSGNVSRTASFIGMERSALHRKLKALGVITLDRNGG</sequence>
<evidence type="ECO:0000256" key="2">
    <source>
        <dbReference type="ARBA" id="ARBA00022741"/>
    </source>
</evidence>
<protein>
    <submittedName>
        <fullName evidence="12">Sigma-54-dependent Fis family transcriptional regulator</fullName>
    </submittedName>
</protein>
<dbReference type="Gene3D" id="1.10.10.60">
    <property type="entry name" value="Homeodomain-like"/>
    <property type="match status" value="1"/>
</dbReference>
<dbReference type="InterPro" id="IPR025944">
    <property type="entry name" value="Sigma_54_int_dom_CS"/>
</dbReference>
<dbReference type="Pfam" id="PF00158">
    <property type="entry name" value="Sigma54_activat"/>
    <property type="match status" value="1"/>
</dbReference>
<dbReference type="FunFam" id="3.40.50.300:FF:000006">
    <property type="entry name" value="DNA-binding transcriptional regulator NtrC"/>
    <property type="match status" value="1"/>
</dbReference>
<dbReference type="KEGG" id="fer:FNB15_15015"/>
<feature type="domain" description="Sigma-54 factor interaction" evidence="10">
    <location>
        <begin position="142"/>
        <end position="370"/>
    </location>
</feature>
<keyword evidence="2" id="KW-0547">Nucleotide-binding</keyword>
<dbReference type="GO" id="GO:0000160">
    <property type="term" value="P:phosphorelay signal transduction system"/>
    <property type="evidence" value="ECO:0007669"/>
    <property type="project" value="UniProtKB-KW"/>
</dbReference>
<dbReference type="Gene3D" id="3.40.50.300">
    <property type="entry name" value="P-loop containing nucleotide triphosphate hydrolases"/>
    <property type="match status" value="1"/>
</dbReference>
<dbReference type="FunFam" id="3.40.50.2300:FF:000018">
    <property type="entry name" value="DNA-binding transcriptional regulator NtrC"/>
    <property type="match status" value="1"/>
</dbReference>
<name>A0A516H4F0_9PROT</name>
<keyword evidence="4" id="KW-0902">Two-component regulatory system</keyword>